<dbReference type="PATRIC" id="fig|1326980.8.peg.1860"/>
<name>A0A0F2LPI7_9CREN</name>
<dbReference type="Pfam" id="PF09958">
    <property type="entry name" value="DUF2192"/>
    <property type="match status" value="1"/>
</dbReference>
<comment type="caution">
    <text evidence="1">The sequence shown here is derived from an EMBL/GenBank/DDBJ whole genome shotgun (WGS) entry which is preliminary data.</text>
</comment>
<dbReference type="EMBL" id="JZWS01000056">
    <property type="protein sequence ID" value="KJR78744.1"/>
    <property type="molecule type" value="Genomic_DNA"/>
</dbReference>
<organism evidence="1">
    <name type="scientific">Candidatus Aramenus sulfurataquae</name>
    <dbReference type="NCBI Taxonomy" id="1326980"/>
    <lineage>
        <taxon>Archaea</taxon>
        <taxon>Thermoproteota</taxon>
        <taxon>Thermoprotei</taxon>
        <taxon>Sulfolobales</taxon>
        <taxon>Sulfolobaceae</taxon>
        <taxon>Candidatus Aramenus</taxon>
    </lineage>
</organism>
<evidence type="ECO:0000313" key="2">
    <source>
        <dbReference type="EMBL" id="MCL7342985.1"/>
    </source>
</evidence>
<reference evidence="1" key="1">
    <citation type="submission" date="2015-03" db="EMBL/GenBank/DDBJ databases">
        <title>Metagenome Sequencing of an Archaeal-Dominated Microbial Community from a Hot Spring at the Los Azufres Geothermal Field, Mexico.</title>
        <authorList>
            <person name="Servin-Garciduenas L.E."/>
            <person name="Martinez-Romero E."/>
        </authorList>
    </citation>
    <scope>NUCLEOTIDE SEQUENCE [LARGE SCALE GENOMIC DNA]</scope>
    <source>
        <strain evidence="1">AZ1-454</strain>
    </source>
</reference>
<gene>
    <name evidence="2" type="ORF">TQ35_000130</name>
    <name evidence="1" type="ORF">TQ35_05635</name>
</gene>
<accession>A0A0F2LPI7</accession>
<dbReference type="InterPro" id="IPR018693">
    <property type="entry name" value="DUF2192"/>
</dbReference>
<reference evidence="2" key="2">
    <citation type="submission" date="2022-05" db="EMBL/GenBank/DDBJ databases">
        <title>Metagenome Sequencing of an Archaeal-Dominated Microbial Community from a Hot Spring at the Los Azufres Geothermal Field, Mexico.</title>
        <authorList>
            <person name="Marin-Paredes R."/>
            <person name="Martinez-Romero E."/>
            <person name="Servin-Garciduenas L.E."/>
        </authorList>
    </citation>
    <scope>NUCLEOTIDE SEQUENCE</scope>
    <source>
        <strain evidence="2">AZ1-454</strain>
    </source>
</reference>
<dbReference type="AlphaFoldDB" id="A0A0F2LPI7"/>
<protein>
    <submittedName>
        <fullName evidence="2">DUF2192 domain-containing protein</fullName>
    </submittedName>
</protein>
<proteinExistence type="predicted"/>
<sequence>MVKEIYKDRVKTLTDIWGVVVTKWKDLNRETLVEILKESYEKNNIKPLRGFKSTNLYEKELISLYVVGKEGLGLYDEYMELFDTLLSPEEKYEEIAKVIPESPEKSFELAGQDKDVLARALRLIFTEVIFSFADEEKLIRALKALGSSQNDAIQHTAKSFSRFYTAFKLAEEIAEGIIRDKMNYIAMKKAISIKIGFDYPLPKSNYVALISQEVFNVKPKIIKKILELSTIQ</sequence>
<dbReference type="EMBL" id="JZWS02000001">
    <property type="protein sequence ID" value="MCL7342985.1"/>
    <property type="molecule type" value="Genomic_DNA"/>
</dbReference>
<evidence type="ECO:0000313" key="1">
    <source>
        <dbReference type="EMBL" id="KJR78744.1"/>
    </source>
</evidence>